<organism evidence="2 3">
    <name type="scientific">Zhongshania marina</name>
    <dbReference type="NCBI Taxonomy" id="2304603"/>
    <lineage>
        <taxon>Bacteria</taxon>
        <taxon>Pseudomonadati</taxon>
        <taxon>Pseudomonadota</taxon>
        <taxon>Gammaproteobacteria</taxon>
        <taxon>Cellvibrionales</taxon>
        <taxon>Spongiibacteraceae</taxon>
        <taxon>Zhongshania</taxon>
    </lineage>
</organism>
<feature type="region of interest" description="Disordered" evidence="1">
    <location>
        <begin position="1"/>
        <end position="22"/>
    </location>
</feature>
<protein>
    <submittedName>
        <fullName evidence="2">Uncharacterized protein</fullName>
    </submittedName>
</protein>
<name>A0A2S4HH07_9GAMM</name>
<dbReference type="Proteomes" id="UP000237222">
    <property type="component" value="Unassembled WGS sequence"/>
</dbReference>
<gene>
    <name evidence="2" type="ORF">C0068_07535</name>
</gene>
<dbReference type="AlphaFoldDB" id="A0A2S4HH07"/>
<accession>A0A2S4HH07</accession>
<evidence type="ECO:0000313" key="3">
    <source>
        <dbReference type="Proteomes" id="UP000237222"/>
    </source>
</evidence>
<dbReference type="EMBL" id="PQGG01000018">
    <property type="protein sequence ID" value="POP53275.1"/>
    <property type="molecule type" value="Genomic_DNA"/>
</dbReference>
<comment type="caution">
    <text evidence="2">The sequence shown here is derived from an EMBL/GenBank/DDBJ whole genome shotgun (WGS) entry which is preliminary data.</text>
</comment>
<proteinExistence type="predicted"/>
<evidence type="ECO:0000313" key="2">
    <source>
        <dbReference type="EMBL" id="POP53275.1"/>
    </source>
</evidence>
<reference evidence="2" key="1">
    <citation type="submission" date="2018-01" db="EMBL/GenBank/DDBJ databases">
        <authorList>
            <person name="Yu X.-D."/>
        </authorList>
    </citation>
    <scope>NUCLEOTIDE SEQUENCE</scope>
    <source>
        <strain evidence="2">ZX-21</strain>
    </source>
</reference>
<evidence type="ECO:0000256" key="1">
    <source>
        <dbReference type="SAM" id="MobiDB-lite"/>
    </source>
</evidence>
<sequence>MHRFNTLRPTKPQATSSFCANPAPTKRNTNYFYLKINTLNNEPNSGTAFAFTTTDSIHTR</sequence>